<evidence type="ECO:0000313" key="3">
    <source>
        <dbReference type="Proteomes" id="UP000018936"/>
    </source>
</evidence>
<organism evidence="2 3">
    <name type="scientific">Ophiophagus hannah</name>
    <name type="common">King cobra</name>
    <name type="synonym">Naja hannah</name>
    <dbReference type="NCBI Taxonomy" id="8665"/>
    <lineage>
        <taxon>Eukaryota</taxon>
        <taxon>Metazoa</taxon>
        <taxon>Chordata</taxon>
        <taxon>Craniata</taxon>
        <taxon>Vertebrata</taxon>
        <taxon>Euteleostomi</taxon>
        <taxon>Lepidosauria</taxon>
        <taxon>Squamata</taxon>
        <taxon>Bifurcata</taxon>
        <taxon>Unidentata</taxon>
        <taxon>Episquamata</taxon>
        <taxon>Toxicofera</taxon>
        <taxon>Serpentes</taxon>
        <taxon>Colubroidea</taxon>
        <taxon>Elapidae</taxon>
        <taxon>Elapinae</taxon>
        <taxon>Ophiophagus</taxon>
    </lineage>
</organism>
<feature type="compositionally biased region" description="Basic and acidic residues" evidence="1">
    <location>
        <begin position="1"/>
        <end position="12"/>
    </location>
</feature>
<evidence type="ECO:0000256" key="1">
    <source>
        <dbReference type="SAM" id="MobiDB-lite"/>
    </source>
</evidence>
<comment type="caution">
    <text evidence="2">The sequence shown here is derived from an EMBL/GenBank/DDBJ whole genome shotgun (WGS) entry which is preliminary data.</text>
</comment>
<accession>V8N578</accession>
<name>V8N578_OPHHA</name>
<dbReference type="Proteomes" id="UP000018936">
    <property type="component" value="Unassembled WGS sequence"/>
</dbReference>
<feature type="region of interest" description="Disordered" evidence="1">
    <location>
        <begin position="1"/>
        <end position="52"/>
    </location>
</feature>
<feature type="compositionally biased region" description="Basic and acidic residues" evidence="1">
    <location>
        <begin position="22"/>
        <end position="52"/>
    </location>
</feature>
<dbReference type="EMBL" id="AZIM01014064">
    <property type="protein sequence ID" value="ETE56707.1"/>
    <property type="molecule type" value="Genomic_DNA"/>
</dbReference>
<gene>
    <name evidence="2" type="primary">ATP8B2</name>
    <name evidence="2" type="ORF">L345_17581</name>
</gene>
<feature type="region of interest" description="Disordered" evidence="1">
    <location>
        <begin position="110"/>
        <end position="129"/>
    </location>
</feature>
<feature type="non-terminal residue" evidence="2">
    <location>
        <position position="1"/>
    </location>
</feature>
<sequence length="362" mass="40445">RKEGRKEVEKGKREGRKGRKEGRKEGESGDGQEGGRKERKWREEEEGKQEGRKEFTICDPFHFLADFWQTTPLQKSGFAERPHDSLKDDAICFTTGEICFSHGGRPLIWGAGKGRSSEPPEPRKPAESPLLGENWRSLGKHQTFFGFKPAGGAILGGRVGVGVLGSNPGFDHHNPVLSAHSFAIRAISRRGGILALQPFHLVTVRSSTRGGQRKRFGGLDRGSYIEDCLFLINHGTALKRGGSAHEAKNQGRFLSSSMFDSFFFKFYFVPSRLFFSFRSPLRRRQPPEGAMDEFRVSWTVDESTEAARIGGGGGNEYGERGSRRFWLRFDLRLGCEFIADLLLLSSSEPHGLCYIETAELDG</sequence>
<reference evidence="2 3" key="1">
    <citation type="journal article" date="2013" name="Proc. Natl. Acad. Sci. U.S.A.">
        <title>The king cobra genome reveals dynamic gene evolution and adaptation in the snake venom system.</title>
        <authorList>
            <person name="Vonk F.J."/>
            <person name="Casewell N.R."/>
            <person name="Henkel C.V."/>
            <person name="Heimberg A.M."/>
            <person name="Jansen H.J."/>
            <person name="McCleary R.J."/>
            <person name="Kerkkamp H.M."/>
            <person name="Vos R.A."/>
            <person name="Guerreiro I."/>
            <person name="Calvete J.J."/>
            <person name="Wuster W."/>
            <person name="Woods A.E."/>
            <person name="Logan J.M."/>
            <person name="Harrison R.A."/>
            <person name="Castoe T.A."/>
            <person name="de Koning A.P."/>
            <person name="Pollock D.D."/>
            <person name="Yandell M."/>
            <person name="Calderon D."/>
            <person name="Renjifo C."/>
            <person name="Currier R.B."/>
            <person name="Salgado D."/>
            <person name="Pla D."/>
            <person name="Sanz L."/>
            <person name="Hyder A.S."/>
            <person name="Ribeiro J.M."/>
            <person name="Arntzen J.W."/>
            <person name="van den Thillart G.E."/>
            <person name="Boetzer M."/>
            <person name="Pirovano W."/>
            <person name="Dirks R.P."/>
            <person name="Spaink H.P."/>
            <person name="Duboule D."/>
            <person name="McGlinn E."/>
            <person name="Kini R.M."/>
            <person name="Richardson M.K."/>
        </authorList>
    </citation>
    <scope>NUCLEOTIDE SEQUENCE</scope>
    <source>
        <tissue evidence="2">Blood</tissue>
    </source>
</reference>
<evidence type="ECO:0000313" key="2">
    <source>
        <dbReference type="EMBL" id="ETE56707.1"/>
    </source>
</evidence>
<proteinExistence type="predicted"/>
<feature type="compositionally biased region" description="Basic and acidic residues" evidence="1">
    <location>
        <begin position="115"/>
        <end position="126"/>
    </location>
</feature>
<keyword evidence="3" id="KW-1185">Reference proteome</keyword>
<feature type="non-terminal residue" evidence="2">
    <location>
        <position position="362"/>
    </location>
</feature>
<protein>
    <submittedName>
        <fullName evidence="2">Putative phospholipid-transporting ATPase ID</fullName>
    </submittedName>
</protein>
<dbReference type="AlphaFoldDB" id="V8N578"/>